<evidence type="ECO:0000259" key="14">
    <source>
        <dbReference type="Pfam" id="PF00136"/>
    </source>
</evidence>
<dbReference type="GO" id="GO:0005658">
    <property type="term" value="C:alpha DNA polymerase:primase complex"/>
    <property type="evidence" value="ECO:0007669"/>
    <property type="project" value="TreeGrafter"/>
</dbReference>
<evidence type="ECO:0000256" key="10">
    <source>
        <dbReference type="ARBA" id="ARBA00023125"/>
    </source>
</evidence>
<dbReference type="InterPro" id="IPR042087">
    <property type="entry name" value="DNA_pol_B_thumb"/>
</dbReference>
<evidence type="ECO:0000256" key="8">
    <source>
        <dbReference type="ARBA" id="ARBA00022833"/>
    </source>
</evidence>
<dbReference type="GO" id="GO:0003697">
    <property type="term" value="F:single-stranded DNA binding"/>
    <property type="evidence" value="ECO:0007669"/>
    <property type="project" value="TreeGrafter"/>
</dbReference>
<keyword evidence="9 12" id="KW-0239">DNA-directed DNA polymerase</keyword>
<evidence type="ECO:0000256" key="5">
    <source>
        <dbReference type="ARBA" id="ARBA00022705"/>
    </source>
</evidence>
<feature type="compositionally biased region" description="Polar residues" evidence="13">
    <location>
        <begin position="121"/>
        <end position="139"/>
    </location>
</feature>
<dbReference type="GO" id="GO:0003887">
    <property type="term" value="F:DNA-directed DNA polymerase activity"/>
    <property type="evidence" value="ECO:0007669"/>
    <property type="project" value="UniProtKB-KW"/>
</dbReference>
<comment type="caution">
    <text evidence="18">The sequence shown here is derived from an EMBL/GenBank/DDBJ whole genome shotgun (WGS) entry which is preliminary data.</text>
</comment>
<keyword evidence="3 12" id="KW-0808">Transferase</keyword>
<evidence type="ECO:0000259" key="15">
    <source>
        <dbReference type="Pfam" id="PF03104"/>
    </source>
</evidence>
<dbReference type="PRINTS" id="PR00106">
    <property type="entry name" value="DNAPOLB"/>
</dbReference>
<feature type="domain" description="DNA-directed DNA polymerase family B exonuclease" evidence="15">
    <location>
        <begin position="448"/>
        <end position="707"/>
    </location>
</feature>
<dbReference type="Gene3D" id="1.10.3200.20">
    <property type="entry name" value="DNA Polymerase alpha, zinc finger"/>
    <property type="match status" value="1"/>
</dbReference>
<dbReference type="Gene3D" id="3.30.70.2820">
    <property type="match status" value="1"/>
</dbReference>
<dbReference type="InterPro" id="IPR006133">
    <property type="entry name" value="DNA-dir_DNA_pol_B_exonuc"/>
</dbReference>
<feature type="region of interest" description="Disordered" evidence="13">
    <location>
        <begin position="66"/>
        <end position="143"/>
    </location>
</feature>
<comment type="subcellular location">
    <subcellularLocation>
        <location evidence="1">Nucleus</location>
    </subcellularLocation>
</comment>
<evidence type="ECO:0000256" key="3">
    <source>
        <dbReference type="ARBA" id="ARBA00022679"/>
    </source>
</evidence>
<dbReference type="InterPro" id="IPR017964">
    <property type="entry name" value="DNA-dir_DNA_pol_B_CS"/>
</dbReference>
<evidence type="ECO:0000259" key="17">
    <source>
        <dbReference type="Pfam" id="PF12254"/>
    </source>
</evidence>
<dbReference type="GO" id="GO:0003688">
    <property type="term" value="F:DNA replication origin binding"/>
    <property type="evidence" value="ECO:0007669"/>
    <property type="project" value="TreeGrafter"/>
</dbReference>
<evidence type="ECO:0000256" key="7">
    <source>
        <dbReference type="ARBA" id="ARBA00022771"/>
    </source>
</evidence>
<feature type="domain" description="DNA polymerase alpha catalytic subunit N-terminal" evidence="17">
    <location>
        <begin position="20"/>
        <end position="84"/>
    </location>
</feature>
<evidence type="ECO:0000256" key="9">
    <source>
        <dbReference type="ARBA" id="ARBA00022932"/>
    </source>
</evidence>
<feature type="compositionally biased region" description="Low complexity" evidence="13">
    <location>
        <begin position="822"/>
        <end position="834"/>
    </location>
</feature>
<dbReference type="FunFam" id="1.10.132.60:FF:000004">
    <property type="entry name" value="DNA polymerase"/>
    <property type="match status" value="1"/>
</dbReference>
<dbReference type="InterPro" id="IPR036397">
    <property type="entry name" value="RNaseH_sf"/>
</dbReference>
<protein>
    <recommendedName>
        <fullName evidence="12">DNA polymerase</fullName>
        <ecNumber evidence="12">2.7.7.7</ecNumber>
    </recommendedName>
</protein>
<keyword evidence="6" id="KW-0479">Metal-binding</keyword>
<dbReference type="GO" id="GO:0008270">
    <property type="term" value="F:zinc ion binding"/>
    <property type="evidence" value="ECO:0007669"/>
    <property type="project" value="UniProtKB-KW"/>
</dbReference>
<dbReference type="InterPro" id="IPR043502">
    <property type="entry name" value="DNA/RNA_pol_sf"/>
</dbReference>
<dbReference type="Gene3D" id="1.10.287.690">
    <property type="entry name" value="Helix hairpin bin"/>
    <property type="match status" value="1"/>
</dbReference>
<dbReference type="Pfam" id="PF00136">
    <property type="entry name" value="DNA_pol_B"/>
    <property type="match status" value="1"/>
</dbReference>
<dbReference type="InterPro" id="IPR006134">
    <property type="entry name" value="DNA-dir_DNA_pol_B_multi_dom"/>
</dbReference>
<dbReference type="PANTHER" id="PTHR45861">
    <property type="entry name" value="DNA POLYMERASE ALPHA CATALYTIC SUBUNIT"/>
    <property type="match status" value="1"/>
</dbReference>
<dbReference type="EMBL" id="MBFU01000426">
    <property type="protein sequence ID" value="PVZ99583.1"/>
    <property type="molecule type" value="Genomic_DNA"/>
</dbReference>
<feature type="compositionally biased region" description="Polar residues" evidence="13">
    <location>
        <begin position="873"/>
        <end position="887"/>
    </location>
</feature>
<keyword evidence="4 12" id="KW-0548">Nucleotidyltransferase</keyword>
<keyword evidence="5 12" id="KW-0235">DNA replication</keyword>
<dbReference type="SMART" id="SM00486">
    <property type="entry name" value="POLBc"/>
    <property type="match status" value="1"/>
</dbReference>
<feature type="compositionally biased region" description="Basic and acidic residues" evidence="13">
    <location>
        <begin position="106"/>
        <end position="120"/>
    </location>
</feature>
<comment type="similarity">
    <text evidence="2 12">Belongs to the DNA polymerase type-B family.</text>
</comment>
<dbReference type="PANTHER" id="PTHR45861:SF1">
    <property type="entry name" value="DNA POLYMERASE ALPHA CATALYTIC SUBUNIT"/>
    <property type="match status" value="1"/>
</dbReference>
<evidence type="ECO:0000256" key="6">
    <source>
        <dbReference type="ARBA" id="ARBA00022723"/>
    </source>
</evidence>
<keyword evidence="8" id="KW-0862">Zinc</keyword>
<proteinExistence type="inferred from homology"/>
<dbReference type="Pfam" id="PF08996">
    <property type="entry name" value="zf-DNA_Pol"/>
    <property type="match status" value="1"/>
</dbReference>
<evidence type="ECO:0000259" key="16">
    <source>
        <dbReference type="Pfam" id="PF08996"/>
    </source>
</evidence>
<dbReference type="InterPro" id="IPR023211">
    <property type="entry name" value="DNA_pol_palm_dom_sf"/>
</dbReference>
<reference evidence="18 19" key="1">
    <citation type="journal article" date="2018" name="MBio">
        <title>Comparative Genomics Reveals the Core Gene Toolbox for the Fungus-Insect Symbiosis.</title>
        <authorList>
            <person name="Wang Y."/>
            <person name="Stata M."/>
            <person name="Wang W."/>
            <person name="Stajich J.E."/>
            <person name="White M.M."/>
            <person name="Moncalvo J.M."/>
        </authorList>
    </citation>
    <scope>NUCLEOTIDE SEQUENCE [LARGE SCALE GENOMIC DNA]</scope>
    <source>
        <strain evidence="18 19">AUS-126-30</strain>
    </source>
</reference>
<organism evidence="18 19">
    <name type="scientific">Smittium angustum</name>
    <dbReference type="NCBI Taxonomy" id="133377"/>
    <lineage>
        <taxon>Eukaryota</taxon>
        <taxon>Fungi</taxon>
        <taxon>Fungi incertae sedis</taxon>
        <taxon>Zoopagomycota</taxon>
        <taxon>Kickxellomycotina</taxon>
        <taxon>Harpellomycetes</taxon>
        <taxon>Harpellales</taxon>
        <taxon>Legeriomycetaceae</taxon>
        <taxon>Smittium</taxon>
    </lineage>
</organism>
<dbReference type="GO" id="GO:0000166">
    <property type="term" value="F:nucleotide binding"/>
    <property type="evidence" value="ECO:0007669"/>
    <property type="project" value="InterPro"/>
</dbReference>
<dbReference type="NCBIfam" id="TIGR00592">
    <property type="entry name" value="pol2"/>
    <property type="match status" value="2"/>
</dbReference>
<evidence type="ECO:0000256" key="2">
    <source>
        <dbReference type="ARBA" id="ARBA00005755"/>
    </source>
</evidence>
<accession>A0A2U1J3H1</accession>
<evidence type="ECO:0000256" key="11">
    <source>
        <dbReference type="ARBA" id="ARBA00023242"/>
    </source>
</evidence>
<feature type="region of interest" description="Disordered" evidence="13">
    <location>
        <begin position="1"/>
        <end position="25"/>
    </location>
</feature>
<dbReference type="InterPro" id="IPR024647">
    <property type="entry name" value="DNA_pol_a_cat_su_N"/>
</dbReference>
<dbReference type="Gene3D" id="6.10.10.100">
    <property type="match status" value="1"/>
</dbReference>
<evidence type="ECO:0000313" key="19">
    <source>
        <dbReference type="Proteomes" id="UP000245591"/>
    </source>
</evidence>
<dbReference type="Gene3D" id="2.40.50.730">
    <property type="match status" value="1"/>
</dbReference>
<sequence length="1567" mass="177029">MELRRKNIRDRSTKTKNKFQALRNLRNNNLTTSEYLNEKEKDSVKIYDEVDETEYAKHRLEQQDLDDFVVEDDVGGYIDRGQENESEGMYSDSDEDNHQHKRKKNKDKDKKGKSDIEQRNTKMNSFFKNIQPKNLNGSKLSKEKKVNSAAESMFLESIFQDLDKKTTTGKKRKPDVRPSIPVKKEKSSKIEFNGRTLESIENKRIQKKADKIVIKTEPIPENNNQKGDIDNYDFDNIEFQSLEAEDLETESKQEKEKESAESKANMLLFEDEEEGADDWLTLQKDIKQAVVNPDNILNDLNTNIPLSKNSSMDSEDINSIDVFWLDAFENNGVVYLFGKTPNKNNEAYSSVCIAVRGIERNLFVLPRVKPAGSGSTDDSARYSISEVHKELESIMNNYKIREFASKPTQRKYAFEEPGIPADTEYLKVVYGFDSPQLPIDIAGEKIEKVFGTTYSAHELLFLKRRMMGPCWIRISGIQKLSPKLSWCRQEYYIDNPKMIQVLTDDECIKCKHPKVPKLCVASISIKTILNVKKNSNEIVAASFMCIPELDIESTHPITEAKSEQIVVVRQLEGVPFPVDFERLATQNSSKAIEARGGQNIKVAKTERELLSFVIGNLARTDPDIIIGHNYLGFLLDVMLHRMRAGKVADWSKLGRMKRHIWPKLQAGVGGMSESTFSERQVMAGRVVCDSYLVAKDLVRAKSYSLSNLSQLELNIKREEFSLDKVTEAFMNTSSPDPLLRLCRHTSFDAYLCMLLVHRLQALPLTKQLTNLAGNIWSRTMVGARAERNEYLLLHEFYRLKFIRPDKLYGGFSSKPDKKLQTSSNNSGNNKKGNSTEPKNDTNPELSEVQNGDAELEILDNTAYDAEDSDDGGQENSGTVNNQNNQGKSRGRRKPAFSGGLVLEPKRGLYDQYVLLLDFNSLYPSIIREFNICFTTVERTNSDDQIPPNPDPSLPPGSLPKLLKNLIEKRKQVKNLLKAPGLPENERMALDVRQKALKLTANSMYGCLGFANSRFYAKSLAVLITAKGRQILLDTQSLAESKGFQVLYGDTDSIMVNTTTNKLSEAYDIGNQLKRQVNEQYKLLELDIDGVFRRLLLLRKKKYAALLVTGNAKQIKSENVKNDDLDNPDVITEEVPTTLETRGLDLVRRDWCEISHDVSSFVLNKILSGSDSDTISSTINSYLAQVSAQVRSNKVLISKYVINKGLSKPPEMYKESNALPHVSVALRMKKSGHAFSSGDTVPYVIGINKEVVNVDQETNKAPTSHESGLLGSKAYHPEEIKNSNGKIVVDAEWYITQQILPPIARLCEPIEGIDMSRLAISLGLDPVRYKSSYGSKSNTENNDELKTFESQIPDSERFKDAYPFEIKCSQCNNIYGIDGIASIRNGYVYSGVTCSCGATPNTATVITQLQLQIRKQISMFMQTDYECTDVGCGYKTKTLQINTTISNSNNIRCHRQSFGCQGILKRVYTERMLYNQLLYFTSLFSLEKTKKRLCGGAISSSALQNQQQMSNGSGSNIQMNKDLESQVDRQYSLSKSLHDSCANVCKSYLDCSSFKFIDLGSLFRYLKL</sequence>
<dbReference type="InterPro" id="IPR045846">
    <property type="entry name" value="POLBc_alpha"/>
</dbReference>
<dbReference type="InterPro" id="IPR038256">
    <property type="entry name" value="Pol_alpha_znc_sf"/>
</dbReference>
<dbReference type="InterPro" id="IPR006172">
    <property type="entry name" value="DNA-dir_DNA_pol_B"/>
</dbReference>
<feature type="compositionally biased region" description="Basic and acidic residues" evidence="13">
    <location>
        <begin position="1"/>
        <end position="13"/>
    </location>
</feature>
<gene>
    <name evidence="18" type="ORF">BB558_004382</name>
</gene>
<dbReference type="GO" id="GO:0006272">
    <property type="term" value="P:leading strand elongation"/>
    <property type="evidence" value="ECO:0007669"/>
    <property type="project" value="TreeGrafter"/>
</dbReference>
<keyword evidence="7" id="KW-0863">Zinc-finger</keyword>
<dbReference type="Proteomes" id="UP000245591">
    <property type="component" value="Unassembled WGS sequence"/>
</dbReference>
<feature type="region of interest" description="Disordered" evidence="13">
    <location>
        <begin position="165"/>
        <end position="188"/>
    </location>
</feature>
<dbReference type="GO" id="GO:0006273">
    <property type="term" value="P:lagging strand elongation"/>
    <property type="evidence" value="ECO:0007669"/>
    <property type="project" value="TreeGrafter"/>
</dbReference>
<dbReference type="Pfam" id="PF12254">
    <property type="entry name" value="DNA_pol_alpha_N"/>
    <property type="match status" value="1"/>
</dbReference>
<evidence type="ECO:0000256" key="12">
    <source>
        <dbReference type="RuleBase" id="RU000442"/>
    </source>
</evidence>
<dbReference type="CDD" id="cd05532">
    <property type="entry name" value="POLBc_alpha"/>
    <property type="match status" value="1"/>
</dbReference>
<dbReference type="GO" id="GO:0003682">
    <property type="term" value="F:chromatin binding"/>
    <property type="evidence" value="ECO:0007669"/>
    <property type="project" value="TreeGrafter"/>
</dbReference>
<dbReference type="SUPFAM" id="SSF56672">
    <property type="entry name" value="DNA/RNA polymerases"/>
    <property type="match status" value="1"/>
</dbReference>
<keyword evidence="19" id="KW-1185">Reference proteome</keyword>
<name>A0A2U1J3H1_SMIAN</name>
<evidence type="ECO:0000313" key="18">
    <source>
        <dbReference type="EMBL" id="PVZ99583.1"/>
    </source>
</evidence>
<dbReference type="Gene3D" id="3.90.1600.10">
    <property type="entry name" value="Palm domain of DNA polymerase"/>
    <property type="match status" value="1"/>
</dbReference>
<dbReference type="Gene3D" id="1.10.132.60">
    <property type="entry name" value="DNA polymerase family B, C-terminal domain"/>
    <property type="match status" value="1"/>
</dbReference>
<feature type="region of interest" description="Disordered" evidence="13">
    <location>
        <begin position="864"/>
        <end position="898"/>
    </location>
</feature>
<dbReference type="GO" id="GO:1902975">
    <property type="term" value="P:mitotic DNA replication initiation"/>
    <property type="evidence" value="ECO:0007669"/>
    <property type="project" value="InterPro"/>
</dbReference>
<dbReference type="SUPFAM" id="SSF53098">
    <property type="entry name" value="Ribonuclease H-like"/>
    <property type="match status" value="1"/>
</dbReference>
<evidence type="ECO:0000256" key="4">
    <source>
        <dbReference type="ARBA" id="ARBA00022695"/>
    </source>
</evidence>
<feature type="domain" description="Zinc finger DNA-directed DNA polymerase family B alpha" evidence="16">
    <location>
        <begin position="1349"/>
        <end position="1562"/>
    </location>
</feature>
<feature type="region of interest" description="Disordered" evidence="13">
    <location>
        <begin position="812"/>
        <end position="846"/>
    </location>
</feature>
<keyword evidence="11" id="KW-0539">Nucleus</keyword>
<dbReference type="CDD" id="cd05776">
    <property type="entry name" value="DNA_polB_alpha_exo"/>
    <property type="match status" value="1"/>
</dbReference>
<keyword evidence="10 12" id="KW-0238">DNA-binding</keyword>
<evidence type="ECO:0000256" key="13">
    <source>
        <dbReference type="SAM" id="MobiDB-lite"/>
    </source>
</evidence>
<dbReference type="InterPro" id="IPR015088">
    <property type="entry name" value="Znf_DNA-dir_DNA_pol_B_alpha"/>
</dbReference>
<dbReference type="EC" id="2.7.7.7" evidence="12"/>
<feature type="domain" description="DNA-directed DNA polymerase family B multifunctional" evidence="14">
    <location>
        <begin position="775"/>
        <end position="1309"/>
    </location>
</feature>
<dbReference type="Gene3D" id="3.30.420.10">
    <property type="entry name" value="Ribonuclease H-like superfamily/Ribonuclease H"/>
    <property type="match status" value="1"/>
</dbReference>
<evidence type="ECO:0000256" key="1">
    <source>
        <dbReference type="ARBA" id="ARBA00004123"/>
    </source>
</evidence>
<comment type="catalytic activity">
    <reaction evidence="12">
        <text>DNA(n) + a 2'-deoxyribonucleoside 5'-triphosphate = DNA(n+1) + diphosphate</text>
        <dbReference type="Rhea" id="RHEA:22508"/>
        <dbReference type="Rhea" id="RHEA-COMP:17339"/>
        <dbReference type="Rhea" id="RHEA-COMP:17340"/>
        <dbReference type="ChEBI" id="CHEBI:33019"/>
        <dbReference type="ChEBI" id="CHEBI:61560"/>
        <dbReference type="ChEBI" id="CHEBI:173112"/>
        <dbReference type="EC" id="2.7.7.7"/>
    </reaction>
</comment>
<dbReference type="PROSITE" id="PS00116">
    <property type="entry name" value="DNA_POLYMERASE_B"/>
    <property type="match status" value="1"/>
</dbReference>
<dbReference type="InterPro" id="IPR012337">
    <property type="entry name" value="RNaseH-like_sf"/>
</dbReference>
<dbReference type="Pfam" id="PF03104">
    <property type="entry name" value="DNA_pol_B_exo1"/>
    <property type="match status" value="1"/>
</dbReference>